<feature type="compositionally biased region" description="Basic and acidic residues" evidence="1">
    <location>
        <begin position="40"/>
        <end position="55"/>
    </location>
</feature>
<dbReference type="EMBL" id="JAHFYH010000016">
    <property type="protein sequence ID" value="KAH0224945.1"/>
    <property type="molecule type" value="Genomic_DNA"/>
</dbReference>
<reference evidence="3" key="2">
    <citation type="submission" date="2021-08" db="EMBL/GenBank/DDBJ databases">
        <authorList>
            <person name="Gostincar C."/>
            <person name="Sun X."/>
            <person name="Song Z."/>
            <person name="Gunde-Cimerman N."/>
        </authorList>
    </citation>
    <scope>NUCLEOTIDE SEQUENCE</scope>
    <source>
        <strain evidence="3">EXF-8016</strain>
    </source>
</reference>
<evidence type="ECO:0000313" key="3">
    <source>
        <dbReference type="EMBL" id="KAH0224945.1"/>
    </source>
</evidence>
<dbReference type="PANTHER" id="PTHR39394">
    <property type="entry name" value="YALI0E31793P"/>
    <property type="match status" value="1"/>
</dbReference>
<dbReference type="OrthoDB" id="1922282at2759"/>
<evidence type="ECO:0000259" key="2">
    <source>
        <dbReference type="Pfam" id="PF09350"/>
    </source>
</evidence>
<accession>A0A9P8GM41</accession>
<feature type="region of interest" description="Disordered" evidence="1">
    <location>
        <begin position="109"/>
        <end position="136"/>
    </location>
</feature>
<dbReference type="Proteomes" id="UP000767238">
    <property type="component" value="Unassembled WGS sequence"/>
</dbReference>
<reference evidence="3" key="1">
    <citation type="journal article" date="2021" name="J Fungi (Basel)">
        <title>Virulence traits and population genomics of the black yeast Aureobasidium melanogenum.</title>
        <authorList>
            <person name="Cernosa A."/>
            <person name="Sun X."/>
            <person name="Gostincar C."/>
            <person name="Fang C."/>
            <person name="Gunde-Cimerman N."/>
            <person name="Song Z."/>
        </authorList>
    </citation>
    <scope>NUCLEOTIDE SEQUENCE</scope>
    <source>
        <strain evidence="3">EXF-8016</strain>
    </source>
</reference>
<dbReference type="AlphaFoldDB" id="A0A9P8GM41"/>
<feature type="non-terminal residue" evidence="3">
    <location>
        <position position="547"/>
    </location>
</feature>
<gene>
    <name evidence="3" type="ORF">KCV03_g3190</name>
</gene>
<comment type="caution">
    <text evidence="3">The sequence shown here is derived from an EMBL/GenBank/DDBJ whole genome shotgun (WGS) entry which is preliminary data.</text>
</comment>
<sequence>MPPLSSSSAFPTCSRCMRSGFAQRAARNTQQIRRLSTPPKDVKPDHEEKKQEKEQGAMSRRLAALSEEGLESGGRSARRAVEEAGFDEGLKQELLERIATASFRNEHASAISQAEMPNSASRHSRDIAGATPWSGTESVHDASLRMLNDSYKPLKPVRASSTGPARGPPSKIDTGRPRNAPSSGMRLANARDKTSIYAEMKDLPDEEREKFRKELKERFTPAARSAPVTLKGLESLANERIEDAIARGKFRNLPRGKAIERDYNASSPFINTTEYMLNRMIQRQDIVPPWIEKQQDIVSTSTRFRARLRADWRRHVARSISSRGGSLESQLALAEEYARAEAIDNPPAKKRTEKLNTIDSAGQLTQIILDGEITSSGTATTKDSQHITITETPIDEAAQPLSEEIELQISVDAPLEAVAEEPKAPPPKVAPFRDADWLRTERAYHQTAIDNLNQLTRSYNLMCPALAQRPYFFLDRELNSCYAEVAPQVAEAIRERAVAPKPRFEAAPSNKPARILGNLAGPASRVYDEQRPQFGFRDLWREWFSKK</sequence>
<feature type="compositionally biased region" description="Polar residues" evidence="1">
    <location>
        <begin position="110"/>
        <end position="121"/>
    </location>
</feature>
<dbReference type="Pfam" id="PF09350">
    <property type="entry name" value="DJC28_CD"/>
    <property type="match status" value="1"/>
</dbReference>
<feature type="region of interest" description="Disordered" evidence="1">
    <location>
        <begin position="154"/>
        <end position="193"/>
    </location>
</feature>
<name>A0A9P8GM41_AURME</name>
<proteinExistence type="predicted"/>
<organism evidence="3 4">
    <name type="scientific">Aureobasidium melanogenum</name>
    <name type="common">Aureobasidium pullulans var. melanogenum</name>
    <dbReference type="NCBI Taxonomy" id="46634"/>
    <lineage>
        <taxon>Eukaryota</taxon>
        <taxon>Fungi</taxon>
        <taxon>Dikarya</taxon>
        <taxon>Ascomycota</taxon>
        <taxon>Pezizomycotina</taxon>
        <taxon>Dothideomycetes</taxon>
        <taxon>Dothideomycetidae</taxon>
        <taxon>Dothideales</taxon>
        <taxon>Saccotheciaceae</taxon>
        <taxon>Aureobasidium</taxon>
    </lineage>
</organism>
<feature type="domain" description="DnaJ homologue subfamily C member 28 conserved" evidence="2">
    <location>
        <begin position="236"/>
        <end position="305"/>
    </location>
</feature>
<dbReference type="PANTHER" id="PTHR39394:SF1">
    <property type="entry name" value="DNAJ HOMOLOGUE SUBFAMILY C MEMBER 28 CONSERVED DOMAIN-CONTAINING PROTEIN"/>
    <property type="match status" value="1"/>
</dbReference>
<evidence type="ECO:0000313" key="4">
    <source>
        <dbReference type="Proteomes" id="UP000767238"/>
    </source>
</evidence>
<evidence type="ECO:0000256" key="1">
    <source>
        <dbReference type="SAM" id="MobiDB-lite"/>
    </source>
</evidence>
<dbReference type="InterPro" id="IPR018961">
    <property type="entry name" value="DnaJ_homolog_subfam-C_membr-28"/>
</dbReference>
<feature type="region of interest" description="Disordered" evidence="1">
    <location>
        <begin position="21"/>
        <end position="90"/>
    </location>
</feature>
<protein>
    <recommendedName>
        <fullName evidence="2">DnaJ homologue subfamily C member 28 conserved domain-containing protein</fullName>
    </recommendedName>
</protein>